<sequence>MPERSAEDIKRDIERSRADLATAVDKLAYRGNPKRIAENAKQSAKDRLATPQGQAVVAAVGALVLVLVVRRVRKR</sequence>
<evidence type="ECO:0000313" key="3">
    <source>
        <dbReference type="Proteomes" id="UP000186132"/>
    </source>
</evidence>
<reference evidence="3" key="1">
    <citation type="submission" date="2016-11" db="EMBL/GenBank/DDBJ databases">
        <authorList>
            <person name="Varghese N."/>
            <person name="Submissions S."/>
        </authorList>
    </citation>
    <scope>NUCLEOTIDE SEQUENCE [LARGE SCALE GENOMIC DNA]</scope>
    <source>
        <strain evidence="3">DSM 45627</strain>
    </source>
</reference>
<dbReference type="OrthoDB" id="5196933at2"/>
<dbReference type="EMBL" id="FQVU01000003">
    <property type="protein sequence ID" value="SHG75016.1"/>
    <property type="molecule type" value="Genomic_DNA"/>
</dbReference>
<dbReference type="InterPro" id="IPR022062">
    <property type="entry name" value="DUF3618"/>
</dbReference>
<keyword evidence="3" id="KW-1185">Reference proteome</keyword>
<protein>
    <recommendedName>
        <fullName evidence="4">DUF3618 domain-containing protein</fullName>
    </recommendedName>
</protein>
<keyword evidence="1" id="KW-0472">Membrane</keyword>
<keyword evidence="1" id="KW-0812">Transmembrane</keyword>
<dbReference type="AlphaFoldDB" id="A0A1M5MCM9"/>
<dbReference type="Proteomes" id="UP000186132">
    <property type="component" value="Unassembled WGS sequence"/>
</dbReference>
<dbReference type="RefSeq" id="WP_073390797.1">
    <property type="nucleotide sequence ID" value="NZ_FQVU01000003.1"/>
</dbReference>
<gene>
    <name evidence="2" type="ORF">SAMN05443575_2692</name>
</gene>
<keyword evidence="1" id="KW-1133">Transmembrane helix</keyword>
<accession>A0A1M5MCM9</accession>
<organism evidence="2 3">
    <name type="scientific">Jatrophihabitans endophyticus</name>
    <dbReference type="NCBI Taxonomy" id="1206085"/>
    <lineage>
        <taxon>Bacteria</taxon>
        <taxon>Bacillati</taxon>
        <taxon>Actinomycetota</taxon>
        <taxon>Actinomycetes</taxon>
        <taxon>Jatrophihabitantales</taxon>
        <taxon>Jatrophihabitantaceae</taxon>
        <taxon>Jatrophihabitans</taxon>
    </lineage>
</organism>
<feature type="transmembrane region" description="Helical" evidence="1">
    <location>
        <begin position="52"/>
        <end position="69"/>
    </location>
</feature>
<evidence type="ECO:0000313" key="2">
    <source>
        <dbReference type="EMBL" id="SHG75016.1"/>
    </source>
</evidence>
<dbReference type="STRING" id="1206085.SAMN05443575_2692"/>
<name>A0A1M5MCM9_9ACTN</name>
<proteinExistence type="predicted"/>
<evidence type="ECO:0000256" key="1">
    <source>
        <dbReference type="SAM" id="Phobius"/>
    </source>
</evidence>
<evidence type="ECO:0008006" key="4">
    <source>
        <dbReference type="Google" id="ProtNLM"/>
    </source>
</evidence>
<dbReference type="Pfam" id="PF12277">
    <property type="entry name" value="DUF3618"/>
    <property type="match status" value="1"/>
</dbReference>